<reference evidence="1 2" key="1">
    <citation type="submission" date="2016-04" db="EMBL/GenBank/DDBJ databases">
        <title>Draft genome sequence of freshwater magnetotactic bacteria Magnetospirillum marisnigri SP-1 and Magnetospirillum moscoviense BB-1.</title>
        <authorList>
            <person name="Koziaeva V."/>
            <person name="Dziuba M.V."/>
            <person name="Ivanov T.M."/>
            <person name="Kuznetsov B."/>
            <person name="Grouzdev D.S."/>
        </authorList>
    </citation>
    <scope>NUCLEOTIDE SEQUENCE [LARGE SCALE GENOMIC DNA]</scope>
    <source>
        <strain evidence="1 2">SP-1</strain>
    </source>
</reference>
<protein>
    <submittedName>
        <fullName evidence="1">Uncharacterized protein</fullName>
    </submittedName>
</protein>
<dbReference type="EMBL" id="LWQT01000073">
    <property type="protein sequence ID" value="OAN48666.1"/>
    <property type="molecule type" value="Genomic_DNA"/>
</dbReference>
<proteinExistence type="predicted"/>
<comment type="caution">
    <text evidence="1">The sequence shown here is derived from an EMBL/GenBank/DDBJ whole genome shotgun (WGS) entry which is preliminary data.</text>
</comment>
<gene>
    <name evidence="1" type="ORF">A6A04_20010</name>
</gene>
<keyword evidence="2" id="KW-1185">Reference proteome</keyword>
<sequence length="79" mass="9036">MSFTGEPLTCFDQKTRIILAKTLLLEVERDRFFDTLQSELRHEPIPDIRLTQAVAAAMPERHSGEGIADWLKRGILTKI</sequence>
<dbReference type="AlphaFoldDB" id="A0A178MJ16"/>
<evidence type="ECO:0000313" key="2">
    <source>
        <dbReference type="Proteomes" id="UP000078428"/>
    </source>
</evidence>
<dbReference type="STRING" id="1285242.A6A04_20010"/>
<evidence type="ECO:0000313" key="1">
    <source>
        <dbReference type="EMBL" id="OAN48666.1"/>
    </source>
</evidence>
<name>A0A178MJ16_9PROT</name>
<dbReference type="Proteomes" id="UP000078428">
    <property type="component" value="Unassembled WGS sequence"/>
</dbReference>
<accession>A0A178MJ16</accession>
<organism evidence="1 2">
    <name type="scientific">Paramagnetospirillum marisnigri</name>
    <dbReference type="NCBI Taxonomy" id="1285242"/>
    <lineage>
        <taxon>Bacteria</taxon>
        <taxon>Pseudomonadati</taxon>
        <taxon>Pseudomonadota</taxon>
        <taxon>Alphaproteobacteria</taxon>
        <taxon>Rhodospirillales</taxon>
        <taxon>Magnetospirillaceae</taxon>
        <taxon>Paramagnetospirillum</taxon>
    </lineage>
</organism>